<dbReference type="InterPro" id="IPR036909">
    <property type="entry name" value="Cyt_c-like_dom_sf"/>
</dbReference>
<feature type="binding site" description="axial binding residue" evidence="12">
    <location>
        <position position="630"/>
    </location>
    <ligand>
        <name>heme c</name>
        <dbReference type="ChEBI" id="CHEBI:61717"/>
    </ligand>
    <ligandPart>
        <name>Fe</name>
        <dbReference type="ChEBI" id="CHEBI:18248"/>
    </ligandPart>
</feature>
<dbReference type="InterPro" id="IPR011047">
    <property type="entry name" value="Quinoprotein_ADH-like_sf"/>
</dbReference>
<evidence type="ECO:0000313" key="16">
    <source>
        <dbReference type="Proteomes" id="UP000234845"/>
    </source>
</evidence>
<keyword evidence="3 12" id="KW-0479">Metal-binding</keyword>
<dbReference type="Pfam" id="PF01011">
    <property type="entry name" value="PQQ"/>
    <property type="match status" value="2"/>
</dbReference>
<evidence type="ECO:0000256" key="5">
    <source>
        <dbReference type="ARBA" id="ARBA00022837"/>
    </source>
</evidence>
<keyword evidence="2 11" id="KW-0349">Heme</keyword>
<evidence type="ECO:0000256" key="9">
    <source>
        <dbReference type="ARBA" id="ARBA00023157"/>
    </source>
</evidence>
<feature type="binding site" description="axial binding residue" evidence="12">
    <location>
        <position position="668"/>
    </location>
    <ligand>
        <name>heme c</name>
        <dbReference type="ChEBI" id="CHEBI:61717"/>
    </ligand>
    <ligandPart>
        <name>Fe</name>
        <dbReference type="ChEBI" id="CHEBI:18248"/>
    </ligandPart>
</feature>
<feature type="binding site" evidence="11">
    <location>
        <position position="87"/>
    </location>
    <ligand>
        <name>pyrroloquinoline quinone</name>
        <dbReference type="ChEBI" id="CHEBI:58442"/>
    </ligand>
</feature>
<dbReference type="SUPFAM" id="SSF46626">
    <property type="entry name" value="Cytochrome c"/>
    <property type="match status" value="1"/>
</dbReference>
<comment type="cofactor">
    <cofactor evidence="11">
        <name>pyrroloquinoline quinone</name>
        <dbReference type="ChEBI" id="CHEBI:58442"/>
    </cofactor>
    <text evidence="11">Binds 1 PQQ group per subunit.</text>
</comment>
<feature type="binding site" evidence="11">
    <location>
        <position position="258"/>
    </location>
    <ligand>
        <name>pyrroloquinoline quinone</name>
        <dbReference type="ChEBI" id="CHEBI:58442"/>
    </ligand>
</feature>
<feature type="domain" description="Cytochrome c" evidence="14">
    <location>
        <begin position="613"/>
        <end position="691"/>
    </location>
</feature>
<comment type="cofactor">
    <cofactor evidence="11">
        <name>heme c</name>
        <dbReference type="ChEBI" id="CHEBI:61717"/>
    </cofactor>
    <text evidence="11">Binds 1 heme c group per subunit.</text>
</comment>
<dbReference type="SUPFAM" id="SSF50998">
    <property type="entry name" value="Quinoprotein alcohol dehydrogenase-like"/>
    <property type="match status" value="1"/>
</dbReference>
<feature type="binding site" evidence="12">
    <location>
        <position position="201"/>
    </location>
    <ligand>
        <name>Ca(2+)</name>
        <dbReference type="ChEBI" id="CHEBI:29108"/>
    </ligand>
</feature>
<dbReference type="PROSITE" id="PS51257">
    <property type="entry name" value="PROKAR_LIPOPROTEIN"/>
    <property type="match status" value="1"/>
</dbReference>
<dbReference type="EMBL" id="PKLZ01000010">
    <property type="protein sequence ID" value="PLW81866.1"/>
    <property type="molecule type" value="Genomic_DNA"/>
</dbReference>
<feature type="binding site" evidence="12">
    <location>
        <position position="278"/>
    </location>
    <ligand>
        <name>Ca(2+)</name>
        <dbReference type="ChEBI" id="CHEBI:29108"/>
    </ligand>
</feature>
<evidence type="ECO:0000256" key="10">
    <source>
        <dbReference type="PIRSR" id="PIRSR617512-1"/>
    </source>
</evidence>
<dbReference type="GO" id="GO:0016020">
    <property type="term" value="C:membrane"/>
    <property type="evidence" value="ECO:0007669"/>
    <property type="project" value="InterPro"/>
</dbReference>
<dbReference type="Gene3D" id="1.10.760.10">
    <property type="entry name" value="Cytochrome c-like domain"/>
    <property type="match status" value="1"/>
</dbReference>
<dbReference type="GO" id="GO:0030288">
    <property type="term" value="C:outer membrane-bounded periplasmic space"/>
    <property type="evidence" value="ECO:0007669"/>
    <property type="project" value="InterPro"/>
</dbReference>
<dbReference type="SMART" id="SM00564">
    <property type="entry name" value="PQQ"/>
    <property type="match status" value="5"/>
</dbReference>
<keyword evidence="5 12" id="KW-0106">Calcium</keyword>
<dbReference type="PANTHER" id="PTHR32303">
    <property type="entry name" value="QUINOPROTEIN ALCOHOL DEHYDROGENASE (CYTOCHROME C)"/>
    <property type="match status" value="1"/>
</dbReference>
<keyword evidence="6 11" id="KW-0634">PQQ</keyword>
<keyword evidence="7" id="KW-0560">Oxidoreductase</keyword>
<keyword evidence="9 13" id="KW-1015">Disulfide bond</keyword>
<dbReference type="Gene3D" id="2.140.10.10">
    <property type="entry name" value="Quinoprotein alcohol dehydrogenase-like superfamily"/>
    <property type="match status" value="1"/>
</dbReference>
<comment type="cofactor">
    <cofactor evidence="12">
        <name>Ca(2+)</name>
        <dbReference type="ChEBI" id="CHEBI:29108"/>
    </cofactor>
    <text evidence="12">Binds 1 Ca(2+) ion per subunit.</text>
</comment>
<feature type="binding site" description="covalent" evidence="11">
    <location>
        <position position="629"/>
    </location>
    <ligand>
        <name>heme c</name>
        <dbReference type="ChEBI" id="CHEBI:61717"/>
    </ligand>
</feature>
<comment type="similarity">
    <text evidence="1">Belongs to the bacterial PQQ dehydrogenase family.</text>
</comment>
<dbReference type="CDD" id="cd10279">
    <property type="entry name" value="PQQ_ADH_II"/>
    <property type="match status" value="1"/>
</dbReference>
<evidence type="ECO:0000256" key="8">
    <source>
        <dbReference type="ARBA" id="ARBA00023004"/>
    </source>
</evidence>
<dbReference type="InterPro" id="IPR018391">
    <property type="entry name" value="PQQ_b-propeller_rpt"/>
</dbReference>
<evidence type="ECO:0000256" key="13">
    <source>
        <dbReference type="PIRSR" id="PIRSR617512-4"/>
    </source>
</evidence>
<dbReference type="PROSITE" id="PS00364">
    <property type="entry name" value="BACTERIAL_PQQ_2"/>
    <property type="match status" value="1"/>
</dbReference>
<feature type="disulfide bond" evidence="13">
    <location>
        <begin position="133"/>
        <end position="134"/>
    </location>
</feature>
<dbReference type="Proteomes" id="UP000234845">
    <property type="component" value="Unassembled WGS sequence"/>
</dbReference>
<gene>
    <name evidence="15" type="ORF">CWI75_14075</name>
</gene>
<comment type="caution">
    <text evidence="15">The sequence shown here is derived from an EMBL/GenBank/DDBJ whole genome shotgun (WGS) entry which is preliminary data.</text>
</comment>
<feature type="active site" description="Proton acceptor" evidence="10">
    <location>
        <position position="323"/>
    </location>
</feature>
<proteinExistence type="inferred from homology"/>
<sequence length="705" mass="76019">MPRSGLTAALLVPFLIGSILLTGCDRDVDGQVSTADTDATTVDMGWATHGLDDAETRFSPLQDINARNVTQLGLDWYFDYPTARGKEATPLVIDRTIYTTGSWSMVFAHDAITGELLWFHDPKVPREWAVHLCCDVVNRGVAHDDGRLFFGTLDGRLVALDASSGERLWEAQTTDRSRPYSITGAPRIIKGRAIIGNGGSELGVRGYVSAYDLDTGSMAWRFYTVPGNPEQGFENEAMKTAAATWGGGAWWEIGGGGTVWDSMAYDPELDLLYIGVGNGAPWNRQIRSPDGGDNLYLSSVVALNPNDGSYVWHYQTSPGETWDYTATQHMILADLELDGRQRKVLMQAPKNGFFYVLDRATGELLSAEPYAGVTWASHVDMETGRPVENPASRYEGSDSGLQLPGPIGGHNWHPMSYSPDTGLVYIPKQDVPWVYAADEQFEYKPGYWNTGTDSIPASLPDDPEIKQTVLDTVKGAIVAWDPVAAEPRWEVTHAGPWNGGMLSTAGNLLFQGNAEGRIVAYTADTGEDLWSFDAQTGIVAPPVTYRIDGVQYVAVVAGWGGALALVGGEALTAGPIPNRSRLLVFRLGADDTLPDAATPALVIAPPELEATPEQILDGKVQYLAYCVFCHGDGAVSGGATPDLRAMSAETHAQWDAIVRGGQHWQGGMVGFAGVLGAQGSENIRQYLIERAHQALLSPPETAAAP</sequence>
<feature type="binding site" description="covalent" evidence="11">
    <location>
        <position position="626"/>
    </location>
    <ligand>
        <name>heme c</name>
        <dbReference type="ChEBI" id="CHEBI:61717"/>
    </ligand>
</feature>
<dbReference type="InterPro" id="IPR009056">
    <property type="entry name" value="Cyt_c-like_dom"/>
</dbReference>
<feature type="binding site" evidence="11">
    <location>
        <position position="183"/>
    </location>
    <ligand>
        <name>pyrroloquinoline quinone</name>
        <dbReference type="ChEBI" id="CHEBI:58442"/>
    </ligand>
</feature>
<dbReference type="InterPro" id="IPR017512">
    <property type="entry name" value="PQQ_MeOH/EtOH_DH"/>
</dbReference>
<keyword evidence="4" id="KW-0732">Signal</keyword>
<reference evidence="16" key="1">
    <citation type="submission" date="2017-11" db="EMBL/GenBank/DDBJ databases">
        <title>The draft genome sequence of Chromatocurvus sp. F02.</title>
        <authorList>
            <person name="Du Z.-J."/>
            <person name="Chang Y.-Q."/>
        </authorList>
    </citation>
    <scope>NUCLEOTIDE SEQUENCE [LARGE SCALE GENOMIC DNA]</scope>
    <source>
        <strain evidence="16">F02</strain>
    </source>
</reference>
<dbReference type="RefSeq" id="WP_101522148.1">
    <property type="nucleotide sequence ID" value="NZ_PKLZ01000010.1"/>
</dbReference>
<accession>A0A2N5Y0F1</accession>
<protein>
    <submittedName>
        <fullName evidence="15">PQQ-dependent dehydrogenase, methanol/ethanol family</fullName>
    </submittedName>
</protein>
<dbReference type="GO" id="GO:0005509">
    <property type="term" value="F:calcium ion binding"/>
    <property type="evidence" value="ECO:0007669"/>
    <property type="project" value="InterPro"/>
</dbReference>
<evidence type="ECO:0000256" key="12">
    <source>
        <dbReference type="PIRSR" id="PIRSR617512-3"/>
    </source>
</evidence>
<dbReference type="GO" id="GO:0016614">
    <property type="term" value="F:oxidoreductase activity, acting on CH-OH group of donors"/>
    <property type="evidence" value="ECO:0007669"/>
    <property type="project" value="InterPro"/>
</dbReference>
<evidence type="ECO:0000259" key="14">
    <source>
        <dbReference type="PROSITE" id="PS51007"/>
    </source>
</evidence>
<evidence type="ECO:0000256" key="7">
    <source>
        <dbReference type="ARBA" id="ARBA00023002"/>
    </source>
</evidence>
<evidence type="ECO:0000256" key="6">
    <source>
        <dbReference type="ARBA" id="ARBA00022891"/>
    </source>
</evidence>
<dbReference type="Pfam" id="PF13442">
    <property type="entry name" value="Cytochrome_CBB3"/>
    <property type="match status" value="1"/>
</dbReference>
<keyword evidence="16" id="KW-1185">Reference proteome</keyword>
<dbReference type="OrthoDB" id="9794322at2"/>
<feature type="binding site" evidence="11">
    <location>
        <begin position="411"/>
        <end position="412"/>
    </location>
    <ligand>
        <name>pyrroloquinoline quinone</name>
        <dbReference type="ChEBI" id="CHEBI:58442"/>
    </ligand>
</feature>
<feature type="binding site" evidence="11">
    <location>
        <position position="350"/>
    </location>
    <ligand>
        <name>pyrroloquinoline quinone</name>
        <dbReference type="ChEBI" id="CHEBI:58442"/>
    </ligand>
</feature>
<evidence type="ECO:0000313" key="15">
    <source>
        <dbReference type="EMBL" id="PLW81866.1"/>
    </source>
</evidence>
<dbReference type="GO" id="GO:0009055">
    <property type="term" value="F:electron transfer activity"/>
    <property type="evidence" value="ECO:0007669"/>
    <property type="project" value="InterPro"/>
</dbReference>
<dbReference type="InterPro" id="IPR002372">
    <property type="entry name" value="PQQ_rpt_dom"/>
</dbReference>
<name>A0A2N5Y0F1_9GAMM</name>
<dbReference type="AlphaFoldDB" id="A0A2N5Y0F1"/>
<evidence type="ECO:0000256" key="3">
    <source>
        <dbReference type="ARBA" id="ARBA00022723"/>
    </source>
</evidence>
<feature type="binding site" evidence="11">
    <location>
        <position position="139"/>
    </location>
    <ligand>
        <name>pyrroloquinoline quinone</name>
        <dbReference type="ChEBI" id="CHEBI:58442"/>
    </ligand>
</feature>
<evidence type="ECO:0000256" key="4">
    <source>
        <dbReference type="ARBA" id="ARBA00022729"/>
    </source>
</evidence>
<dbReference type="PROSITE" id="PS51007">
    <property type="entry name" value="CYTC"/>
    <property type="match status" value="1"/>
</dbReference>
<organism evidence="15 16">
    <name type="scientific">Kineobactrum sediminis</name>
    <dbReference type="NCBI Taxonomy" id="1905677"/>
    <lineage>
        <taxon>Bacteria</taxon>
        <taxon>Pseudomonadati</taxon>
        <taxon>Pseudomonadota</taxon>
        <taxon>Gammaproteobacteria</taxon>
        <taxon>Cellvibrionales</taxon>
        <taxon>Halieaceae</taxon>
        <taxon>Kineobactrum</taxon>
    </lineage>
</organism>
<dbReference type="NCBIfam" id="TIGR03075">
    <property type="entry name" value="PQQ_enz_alc_DH"/>
    <property type="match status" value="1"/>
</dbReference>
<dbReference type="InterPro" id="IPR001479">
    <property type="entry name" value="Quinoprotein_DH_CS"/>
</dbReference>
<dbReference type="GO" id="GO:0020037">
    <property type="term" value="F:heme binding"/>
    <property type="evidence" value="ECO:0007669"/>
    <property type="project" value="InterPro"/>
</dbReference>
<feature type="binding site" evidence="12">
    <location>
        <position position="323"/>
    </location>
    <ligand>
        <name>Ca(2+)</name>
        <dbReference type="ChEBI" id="CHEBI:29108"/>
    </ligand>
</feature>
<evidence type="ECO:0000256" key="11">
    <source>
        <dbReference type="PIRSR" id="PIRSR617512-2"/>
    </source>
</evidence>
<evidence type="ECO:0000256" key="2">
    <source>
        <dbReference type="ARBA" id="ARBA00022617"/>
    </source>
</evidence>
<keyword evidence="8 12" id="KW-0408">Iron</keyword>
<evidence type="ECO:0000256" key="1">
    <source>
        <dbReference type="ARBA" id="ARBA00008156"/>
    </source>
</evidence>